<sequence length="107" mass="12519">MIIDKRDHIRELGFRIIIKARNLAFERKSVRSFQSPRTKFLVTDYIEMIHWNTITLAPPPLLKRFSNQEIWSKIRSGGTAAEWNFGKFTCHAQAAKRCVKRITEASK</sequence>
<dbReference type="Proteomes" id="UP000499080">
    <property type="component" value="Unassembled WGS sequence"/>
</dbReference>
<accession>A0A4Y2C0Q9</accession>
<dbReference type="EMBL" id="BGPR01161383">
    <property type="protein sequence ID" value="GBL97186.1"/>
    <property type="molecule type" value="Genomic_DNA"/>
</dbReference>
<evidence type="ECO:0000313" key="2">
    <source>
        <dbReference type="Proteomes" id="UP000499080"/>
    </source>
</evidence>
<dbReference type="AlphaFoldDB" id="A0A4Y2C0Q9"/>
<comment type="caution">
    <text evidence="1">The sequence shown here is derived from an EMBL/GenBank/DDBJ whole genome shotgun (WGS) entry which is preliminary data.</text>
</comment>
<reference evidence="1 2" key="1">
    <citation type="journal article" date="2019" name="Sci. Rep.">
        <title>Orb-weaving spider Araneus ventricosus genome elucidates the spidroin gene catalogue.</title>
        <authorList>
            <person name="Kono N."/>
            <person name="Nakamura H."/>
            <person name="Ohtoshi R."/>
            <person name="Moran D.A.P."/>
            <person name="Shinohara A."/>
            <person name="Yoshida Y."/>
            <person name="Fujiwara M."/>
            <person name="Mori M."/>
            <person name="Tomita M."/>
            <person name="Arakawa K."/>
        </authorList>
    </citation>
    <scope>NUCLEOTIDE SEQUENCE [LARGE SCALE GENOMIC DNA]</scope>
</reference>
<organism evidence="1 2">
    <name type="scientific">Araneus ventricosus</name>
    <name type="common">Orbweaver spider</name>
    <name type="synonym">Epeira ventricosa</name>
    <dbReference type="NCBI Taxonomy" id="182803"/>
    <lineage>
        <taxon>Eukaryota</taxon>
        <taxon>Metazoa</taxon>
        <taxon>Ecdysozoa</taxon>
        <taxon>Arthropoda</taxon>
        <taxon>Chelicerata</taxon>
        <taxon>Arachnida</taxon>
        <taxon>Araneae</taxon>
        <taxon>Araneomorphae</taxon>
        <taxon>Entelegynae</taxon>
        <taxon>Araneoidea</taxon>
        <taxon>Araneidae</taxon>
        <taxon>Araneus</taxon>
    </lineage>
</organism>
<dbReference type="PANTHER" id="PTHR46409:SF1">
    <property type="entry name" value="HTH PSQ-TYPE DOMAIN-CONTAINING PROTEIN"/>
    <property type="match status" value="1"/>
</dbReference>
<keyword evidence="2" id="KW-1185">Reference proteome</keyword>
<gene>
    <name evidence="1" type="ORF">AVEN_116163_1</name>
</gene>
<protein>
    <submittedName>
        <fullName evidence="1">Uncharacterized protein</fullName>
    </submittedName>
</protein>
<name>A0A4Y2C0Q9_ARAVE</name>
<dbReference type="PANTHER" id="PTHR46409">
    <property type="entry name" value="HTH PSQ-TYPE DOMAIN-CONTAINING PROTEIN"/>
    <property type="match status" value="1"/>
</dbReference>
<dbReference type="OrthoDB" id="6771835at2759"/>
<evidence type="ECO:0000313" key="1">
    <source>
        <dbReference type="EMBL" id="GBL97186.1"/>
    </source>
</evidence>
<proteinExistence type="predicted"/>